<dbReference type="Gene3D" id="3.10.180.10">
    <property type="entry name" value="2,3-Dihydroxybiphenyl 1,2-Dioxygenase, domain 1"/>
    <property type="match status" value="1"/>
</dbReference>
<dbReference type="GO" id="GO:0046872">
    <property type="term" value="F:metal ion binding"/>
    <property type="evidence" value="ECO:0007669"/>
    <property type="project" value="UniProtKB-KW"/>
</dbReference>
<dbReference type="CDD" id="cd06587">
    <property type="entry name" value="VOC"/>
    <property type="match status" value="1"/>
</dbReference>
<accession>A0A3A8PS36</accession>
<dbReference type="AlphaFoldDB" id="A0A3A8PS36"/>
<dbReference type="PANTHER" id="PTHR43048:SF5">
    <property type="entry name" value="BLR5325 PROTEIN"/>
    <property type="match status" value="1"/>
</dbReference>
<evidence type="ECO:0000313" key="4">
    <source>
        <dbReference type="Proteomes" id="UP000272888"/>
    </source>
</evidence>
<evidence type="ECO:0000259" key="2">
    <source>
        <dbReference type="PROSITE" id="PS51819"/>
    </source>
</evidence>
<proteinExistence type="predicted"/>
<dbReference type="InterPro" id="IPR051785">
    <property type="entry name" value="MMCE/EMCE_epimerase"/>
</dbReference>
<keyword evidence="1" id="KW-0479">Metal-binding</keyword>
<organism evidence="3 4">
    <name type="scientific">Corallococcus llansteffanensis</name>
    <dbReference type="NCBI Taxonomy" id="2316731"/>
    <lineage>
        <taxon>Bacteria</taxon>
        <taxon>Pseudomonadati</taxon>
        <taxon>Myxococcota</taxon>
        <taxon>Myxococcia</taxon>
        <taxon>Myxococcales</taxon>
        <taxon>Cystobacterineae</taxon>
        <taxon>Myxococcaceae</taxon>
        <taxon>Corallococcus</taxon>
    </lineage>
</organism>
<dbReference type="InterPro" id="IPR004360">
    <property type="entry name" value="Glyas_Fos-R_dOase_dom"/>
</dbReference>
<evidence type="ECO:0000256" key="1">
    <source>
        <dbReference type="ARBA" id="ARBA00022723"/>
    </source>
</evidence>
<dbReference type="GO" id="GO:0046491">
    <property type="term" value="P:L-methylmalonyl-CoA metabolic process"/>
    <property type="evidence" value="ECO:0007669"/>
    <property type="project" value="TreeGrafter"/>
</dbReference>
<dbReference type="InterPro" id="IPR029068">
    <property type="entry name" value="Glyas_Bleomycin-R_OHBP_Dase"/>
</dbReference>
<dbReference type="Pfam" id="PF00903">
    <property type="entry name" value="Glyoxalase"/>
    <property type="match status" value="1"/>
</dbReference>
<dbReference type="PROSITE" id="PS51819">
    <property type="entry name" value="VOC"/>
    <property type="match status" value="1"/>
</dbReference>
<gene>
    <name evidence="3" type="ORF">D7V93_15175</name>
</gene>
<name>A0A3A8PS36_9BACT</name>
<comment type="caution">
    <text evidence="3">The sequence shown here is derived from an EMBL/GenBank/DDBJ whole genome shotgun (WGS) entry which is preliminary data.</text>
</comment>
<dbReference type="GO" id="GO:0004493">
    <property type="term" value="F:methylmalonyl-CoA epimerase activity"/>
    <property type="evidence" value="ECO:0007669"/>
    <property type="project" value="TreeGrafter"/>
</dbReference>
<evidence type="ECO:0000313" key="3">
    <source>
        <dbReference type="EMBL" id="RKH59286.1"/>
    </source>
</evidence>
<dbReference type="RefSeq" id="WP_120644097.1">
    <property type="nucleotide sequence ID" value="NZ_RAWB01000137.1"/>
</dbReference>
<dbReference type="Proteomes" id="UP000272888">
    <property type="component" value="Unassembled WGS sequence"/>
</dbReference>
<dbReference type="EMBL" id="RAWB01000137">
    <property type="protein sequence ID" value="RKH59286.1"/>
    <property type="molecule type" value="Genomic_DNA"/>
</dbReference>
<dbReference type="InterPro" id="IPR037523">
    <property type="entry name" value="VOC_core"/>
</dbReference>
<dbReference type="PANTHER" id="PTHR43048">
    <property type="entry name" value="METHYLMALONYL-COA EPIMERASE"/>
    <property type="match status" value="1"/>
</dbReference>
<feature type="domain" description="VOC" evidence="2">
    <location>
        <begin position="5"/>
        <end position="131"/>
    </location>
</feature>
<dbReference type="SUPFAM" id="SSF54593">
    <property type="entry name" value="Glyoxalase/Bleomycin resistance protein/Dihydroxybiphenyl dioxygenase"/>
    <property type="match status" value="1"/>
</dbReference>
<protein>
    <submittedName>
        <fullName evidence="3">VOC family protein</fullName>
    </submittedName>
</protein>
<sequence>MTRPDFLHLALACKDPLIIEQFYTKHFGFQRARVVPLGNEQIVFLRSGNLYLELFQARQPAPVVPSGEDGPWYPGWRHIAFNVDDVDAKLAELGADARVTLRPLDFDDFIEGWRSAWVADPEGNIIEISQGYEDEPAPPPPRGG</sequence>
<reference evidence="4" key="1">
    <citation type="submission" date="2018-09" db="EMBL/GenBank/DDBJ databases">
        <authorList>
            <person name="Livingstone P.G."/>
            <person name="Whitworth D.E."/>
        </authorList>
    </citation>
    <scope>NUCLEOTIDE SEQUENCE [LARGE SCALE GENOMIC DNA]</scope>
    <source>
        <strain evidence="4">CA051B</strain>
    </source>
</reference>
<keyword evidence="4" id="KW-1185">Reference proteome</keyword>